<dbReference type="EMBL" id="QGDH01000143">
    <property type="protein sequence ID" value="RAR04923.1"/>
    <property type="molecule type" value="Genomic_DNA"/>
</dbReference>
<dbReference type="InterPro" id="IPR051601">
    <property type="entry name" value="Serine_prot/Carboxylest_S33"/>
</dbReference>
<dbReference type="Gene3D" id="3.40.50.1820">
    <property type="entry name" value="alpha/beta hydrolase"/>
    <property type="match status" value="2"/>
</dbReference>
<comment type="similarity">
    <text evidence="1">Belongs to the peptidase S33 family.</text>
</comment>
<feature type="signal peptide" evidence="3">
    <location>
        <begin position="1"/>
        <end position="20"/>
    </location>
</feature>
<accession>A0A364MVW9</accession>
<dbReference type="SUPFAM" id="SSF53474">
    <property type="entry name" value="alpha/beta-Hydrolases"/>
    <property type="match status" value="1"/>
</dbReference>
<dbReference type="PANTHER" id="PTHR43248:SF25">
    <property type="entry name" value="AB HYDROLASE-1 DOMAIN-CONTAINING PROTEIN-RELATED"/>
    <property type="match status" value="1"/>
</dbReference>
<dbReference type="STRING" id="183478.A0A364MVW9"/>
<keyword evidence="2" id="KW-0378">Hydrolase</keyword>
<reference evidence="6" key="1">
    <citation type="submission" date="2018-05" db="EMBL/GenBank/DDBJ databases">
        <title>Draft genome sequence of Stemphylium lycopersici strain CIDEFI 213.</title>
        <authorList>
            <person name="Medina R."/>
            <person name="Franco M.E.E."/>
            <person name="Lucentini C.G."/>
            <person name="Saparrat M.C.N."/>
            <person name="Balatti P.A."/>
        </authorList>
    </citation>
    <scope>NUCLEOTIDE SEQUENCE [LARGE SCALE GENOMIC DNA]</scope>
    <source>
        <strain evidence="6">CIDEFI 213</strain>
    </source>
</reference>
<dbReference type="GO" id="GO:0016787">
    <property type="term" value="F:hydrolase activity"/>
    <property type="evidence" value="ECO:0007669"/>
    <property type="project" value="UniProtKB-KW"/>
</dbReference>
<gene>
    <name evidence="5" type="ORF">DDE83_007623</name>
</gene>
<name>A0A364MVW9_STELY</name>
<sequence length="534" mass="57852">MIGLGSWAPLAVLLASFSNASPVLESIPGNDTFTAQNFTQVPASPDLQWTPCYDTYDCANLIVPLDYNDSDVGTTTVAFIRKNAPGNVTRDILFNPGGPGGSGVESLLGGTGDLILNITAGLYNAVSFDPRGVSNSGIKLTCFPGDTDARDAFWSTFESFTQVSGLNVNYARGLALGEWCTKANANSTARYAGTSAVVQDMMHFSTLQAAARGYERPEKALVNYYGVSYGTVIGQTLASLYPDRVGRMILDGNENGEEHYQGRKLTAVQDVDKAYEWFFTLCEEAGPEKCAFHADDVKQRFDALLAKLDEKPVILADPTFSPQSQAPQIITKAVVLTAGFYIMYTPQPGYPVLARGLAALENNDAATFFLELGPYTQRGAPAQETYILITAADAAGRSPIDNLTSFREVFETVNQTSVYAGRRYALENPLVGAGLKITPPESQTFKGFQHTNTSTPILFLNPSADPITPVANARHMATYFEGAVVLEQNSTGHTVQSMISECTLEWMVRYFVLGQMPEVGTIWLGDYAELHPTL</sequence>
<dbReference type="InterPro" id="IPR013595">
    <property type="entry name" value="Pept_S33_TAP-like_C"/>
</dbReference>
<evidence type="ECO:0000313" key="6">
    <source>
        <dbReference type="Proteomes" id="UP000249619"/>
    </source>
</evidence>
<dbReference type="Proteomes" id="UP000249619">
    <property type="component" value="Unassembled WGS sequence"/>
</dbReference>
<keyword evidence="3" id="KW-0732">Signal</keyword>
<dbReference type="InterPro" id="IPR029058">
    <property type="entry name" value="AB_hydrolase_fold"/>
</dbReference>
<protein>
    <recommendedName>
        <fullName evidence="4">Peptidase S33 tripeptidyl aminopeptidase-like C-terminal domain-containing protein</fullName>
    </recommendedName>
</protein>
<evidence type="ECO:0000256" key="3">
    <source>
        <dbReference type="SAM" id="SignalP"/>
    </source>
</evidence>
<dbReference type="AlphaFoldDB" id="A0A364MVW9"/>
<evidence type="ECO:0000256" key="2">
    <source>
        <dbReference type="ARBA" id="ARBA00022801"/>
    </source>
</evidence>
<keyword evidence="6" id="KW-1185">Reference proteome</keyword>
<dbReference type="Pfam" id="PF08386">
    <property type="entry name" value="Abhydrolase_4"/>
    <property type="match status" value="1"/>
</dbReference>
<evidence type="ECO:0000259" key="4">
    <source>
        <dbReference type="Pfam" id="PF08386"/>
    </source>
</evidence>
<feature type="domain" description="Peptidase S33 tripeptidyl aminopeptidase-like C-terminal" evidence="4">
    <location>
        <begin position="450"/>
        <end position="520"/>
    </location>
</feature>
<evidence type="ECO:0000256" key="1">
    <source>
        <dbReference type="ARBA" id="ARBA00010088"/>
    </source>
</evidence>
<comment type="caution">
    <text evidence="5">The sequence shown here is derived from an EMBL/GenBank/DDBJ whole genome shotgun (WGS) entry which is preliminary data.</text>
</comment>
<organism evidence="5 6">
    <name type="scientific">Stemphylium lycopersici</name>
    <name type="common">Tomato gray leaf spot disease fungus</name>
    <name type="synonym">Thyrospora lycopersici</name>
    <dbReference type="NCBI Taxonomy" id="183478"/>
    <lineage>
        <taxon>Eukaryota</taxon>
        <taxon>Fungi</taxon>
        <taxon>Dikarya</taxon>
        <taxon>Ascomycota</taxon>
        <taxon>Pezizomycotina</taxon>
        <taxon>Dothideomycetes</taxon>
        <taxon>Pleosporomycetidae</taxon>
        <taxon>Pleosporales</taxon>
        <taxon>Pleosporineae</taxon>
        <taxon>Pleosporaceae</taxon>
        <taxon>Stemphylium</taxon>
    </lineage>
</organism>
<feature type="chain" id="PRO_5016702534" description="Peptidase S33 tripeptidyl aminopeptidase-like C-terminal domain-containing protein" evidence="3">
    <location>
        <begin position="21"/>
        <end position="534"/>
    </location>
</feature>
<proteinExistence type="inferred from homology"/>
<evidence type="ECO:0000313" key="5">
    <source>
        <dbReference type="EMBL" id="RAR04923.1"/>
    </source>
</evidence>
<dbReference type="PANTHER" id="PTHR43248">
    <property type="entry name" value="2-SUCCINYL-6-HYDROXY-2,4-CYCLOHEXADIENE-1-CARBOXYLATE SYNTHASE"/>
    <property type="match status" value="1"/>
</dbReference>